<evidence type="ECO:0000256" key="3">
    <source>
        <dbReference type="ARBA" id="ARBA00022475"/>
    </source>
</evidence>
<name>A0AA40X0X8_9GAMM</name>
<dbReference type="GO" id="GO:0090589">
    <property type="term" value="F:protein-phosphocysteine-trehalose phosphotransferase system transporter activity"/>
    <property type="evidence" value="ECO:0007669"/>
    <property type="project" value="TreeGrafter"/>
</dbReference>
<keyword evidence="18" id="KW-1185">Reference proteome</keyword>
<dbReference type="Proteomes" id="UP000705283">
    <property type="component" value="Unassembled WGS sequence"/>
</dbReference>
<dbReference type="SUPFAM" id="SSF51261">
    <property type="entry name" value="Duplicated hybrid motif"/>
    <property type="match status" value="1"/>
</dbReference>
<evidence type="ECO:0000256" key="5">
    <source>
        <dbReference type="ARBA" id="ARBA00022679"/>
    </source>
</evidence>
<keyword evidence="4 16" id="KW-0762">Sugar transport</keyword>
<dbReference type="EMBL" id="MRWD01000035">
    <property type="protein sequence ID" value="ORJ20480.1"/>
    <property type="molecule type" value="Genomic_DNA"/>
</dbReference>
<evidence type="ECO:0000259" key="15">
    <source>
        <dbReference type="PROSITE" id="PS51103"/>
    </source>
</evidence>
<feature type="transmembrane region" description="Helical" evidence="12">
    <location>
        <begin position="355"/>
        <end position="374"/>
    </location>
</feature>
<evidence type="ECO:0000256" key="2">
    <source>
        <dbReference type="ARBA" id="ARBA00022448"/>
    </source>
</evidence>
<evidence type="ECO:0000256" key="9">
    <source>
        <dbReference type="ARBA" id="ARBA00022989"/>
    </source>
</evidence>
<dbReference type="NCBIfam" id="TIGR01995">
    <property type="entry name" value="PTS-II-ABC-beta"/>
    <property type="match status" value="1"/>
</dbReference>
<dbReference type="NCBIfam" id="TIGR00830">
    <property type="entry name" value="PTBA"/>
    <property type="match status" value="1"/>
</dbReference>
<dbReference type="GO" id="GO:0015771">
    <property type="term" value="P:trehalose transport"/>
    <property type="evidence" value="ECO:0007669"/>
    <property type="project" value="TreeGrafter"/>
</dbReference>
<dbReference type="Pfam" id="PF02378">
    <property type="entry name" value="PTS_EIIC"/>
    <property type="match status" value="1"/>
</dbReference>
<evidence type="ECO:0000313" key="18">
    <source>
        <dbReference type="Proteomes" id="UP000192722"/>
    </source>
</evidence>
<comment type="caution">
    <text evidence="16">The sequence shown here is derived from an EMBL/GenBank/DDBJ whole genome shotgun (WGS) entry which is preliminary data.</text>
</comment>
<reference evidence="16" key="3">
    <citation type="submission" date="2020-11" db="EMBL/GenBank/DDBJ databases">
        <authorList>
            <person name="Lee S.D."/>
        </authorList>
    </citation>
    <scope>NUCLEOTIDE SEQUENCE</scope>
    <source>
        <strain evidence="16">SAP-2</strain>
    </source>
</reference>
<dbReference type="GO" id="GO:0008982">
    <property type="term" value="F:protein-N(PI)-phosphohistidine-sugar phosphotransferase activity"/>
    <property type="evidence" value="ECO:0007669"/>
    <property type="project" value="InterPro"/>
</dbReference>
<reference evidence="17" key="1">
    <citation type="submission" date="2016-12" db="EMBL/GenBank/DDBJ databases">
        <authorList>
            <person name="Le Fleche-Mateos A."/>
        </authorList>
    </citation>
    <scope>NUCLEOTIDE SEQUENCE</scope>
    <source>
        <strain evidence="17">213</strain>
    </source>
</reference>
<evidence type="ECO:0000256" key="6">
    <source>
        <dbReference type="ARBA" id="ARBA00022683"/>
    </source>
</evidence>
<keyword evidence="2" id="KW-0813">Transport</keyword>
<evidence type="ECO:0000259" key="14">
    <source>
        <dbReference type="PROSITE" id="PS51098"/>
    </source>
</evidence>
<evidence type="ECO:0000313" key="17">
    <source>
        <dbReference type="EMBL" id="ORJ20480.1"/>
    </source>
</evidence>
<evidence type="ECO:0000256" key="10">
    <source>
        <dbReference type="ARBA" id="ARBA00023136"/>
    </source>
</evidence>
<keyword evidence="3" id="KW-1003">Cell membrane</keyword>
<keyword evidence="5" id="KW-0808">Transferase</keyword>
<dbReference type="InterPro" id="IPR036878">
    <property type="entry name" value="Glu_permease_IIB"/>
</dbReference>
<proteinExistence type="predicted"/>
<organism evidence="16 19">
    <name type="scientific">Rouxiella silvae</name>
    <dbReference type="NCBI Taxonomy" id="1646373"/>
    <lineage>
        <taxon>Bacteria</taxon>
        <taxon>Pseudomonadati</taxon>
        <taxon>Pseudomonadota</taxon>
        <taxon>Gammaproteobacteria</taxon>
        <taxon>Enterobacterales</taxon>
        <taxon>Yersiniaceae</taxon>
        <taxon>Rouxiella</taxon>
    </lineage>
</organism>
<dbReference type="PROSITE" id="PS51103">
    <property type="entry name" value="PTS_EIIC_TYPE_1"/>
    <property type="match status" value="1"/>
</dbReference>
<dbReference type="InterPro" id="IPR013013">
    <property type="entry name" value="PTS_EIIC_1"/>
</dbReference>
<evidence type="ECO:0000259" key="13">
    <source>
        <dbReference type="PROSITE" id="PS51093"/>
    </source>
</evidence>
<evidence type="ECO:0000313" key="19">
    <source>
        <dbReference type="Proteomes" id="UP000705283"/>
    </source>
</evidence>
<feature type="domain" description="PTS EIIB type-1" evidence="14">
    <location>
        <begin position="4"/>
        <end position="86"/>
    </location>
</feature>
<sequence length="626" mass="66574">MNNQELAEKILNKVGGDSNVAELVHCATRLRFTLNDKSNVDINGLEQLDGVITTVQSGGQFQVVVGNKVAEIYRELEKFIAQDDSTQAQNKSTDAKGPLIGRLIDIISSIFTPLLGAMAASGIIKGLLAIAFANGWLDKKESSAVILQSASDSLFYFLPMLLAITAARKFKTDVFVSVTLAGALVYPDIVAFFSHHSEVSFFGLPVMMMKYTGTVLPIILAVYVMSLLDRLIKNYIHETVRNVILPFILLLIMVPLTLLTIGPVGVFASEAVASVFVKIFSFNPIIASALFAAGWQVFVIFGMHWAFTPVIINEISVLGKSTLKAATVPAVFAQAGAVLAVLLKTKNKKLKTLASGAFVSSIFGITEPAVYGITLKLKKPFICAVLASAVGGGIVGYSGSGAISLGIPSLVTLPIFYGDGFVGLLIGISVSFVLSAVLTYLVGFEDPVEEAPTSINKEVELQQAGNTAPVGAMNAITAEQILAPVSGKVIPLEKVNDNVFSSGVVGSGVAIEPLCGQIVSPVNGTVVSTFASGHAMHLLSDSGAEVLIHIGLDTIKLKGQFFKMRVSEGQRVTQGELLVECDLEEIRHAGYDTVIPVIVTNPERYQSIKHQQTERTESGAVLLSLS</sequence>
<keyword evidence="10 12" id="KW-0472">Membrane</keyword>
<evidence type="ECO:0000256" key="12">
    <source>
        <dbReference type="SAM" id="Phobius"/>
    </source>
</evidence>
<dbReference type="PANTHER" id="PTHR30175">
    <property type="entry name" value="PHOSPHOTRANSFERASE SYSTEM TRANSPORT PROTEIN"/>
    <property type="match status" value="1"/>
</dbReference>
<dbReference type="Pfam" id="PF00367">
    <property type="entry name" value="PTS_EIIB"/>
    <property type="match status" value="1"/>
</dbReference>
<evidence type="ECO:0000256" key="7">
    <source>
        <dbReference type="ARBA" id="ARBA00022692"/>
    </source>
</evidence>
<dbReference type="InterPro" id="IPR003352">
    <property type="entry name" value="PTS_EIIC"/>
</dbReference>
<feature type="domain" description="PTS EIIA type-1" evidence="13">
    <location>
        <begin position="497"/>
        <end position="601"/>
    </location>
</feature>
<dbReference type="InterPro" id="IPR001996">
    <property type="entry name" value="PTS_IIB_1"/>
</dbReference>
<evidence type="ECO:0000256" key="8">
    <source>
        <dbReference type="ARBA" id="ARBA00022777"/>
    </source>
</evidence>
<dbReference type="Gene3D" id="3.30.1360.60">
    <property type="entry name" value="Glucose permease domain IIB"/>
    <property type="match status" value="1"/>
</dbReference>
<evidence type="ECO:0000256" key="1">
    <source>
        <dbReference type="ARBA" id="ARBA00004651"/>
    </source>
</evidence>
<feature type="transmembrane region" description="Helical" evidence="12">
    <location>
        <begin position="285"/>
        <end position="311"/>
    </location>
</feature>
<dbReference type="InterPro" id="IPR001127">
    <property type="entry name" value="PTS_EIIA_1_perm"/>
</dbReference>
<feature type="transmembrane region" description="Helical" evidence="12">
    <location>
        <begin position="174"/>
        <end position="194"/>
    </location>
</feature>
<accession>A0AA40X0X8</accession>
<keyword evidence="9 12" id="KW-1133">Transmembrane helix</keyword>
<evidence type="ECO:0000313" key="16">
    <source>
        <dbReference type="EMBL" id="MBF6636550.1"/>
    </source>
</evidence>
<dbReference type="PANTHER" id="PTHR30175:SF1">
    <property type="entry name" value="PTS SYSTEM ARBUTIN-, CELLOBIOSE-, AND SALICIN-SPECIFIC EIIBC COMPONENT-RELATED"/>
    <property type="match status" value="1"/>
</dbReference>
<dbReference type="InterPro" id="IPR050558">
    <property type="entry name" value="PTS_Sugar-Specific_Components"/>
</dbReference>
<dbReference type="InterPro" id="IPR011055">
    <property type="entry name" value="Dup_hybrid_motif"/>
</dbReference>
<dbReference type="InterPro" id="IPR018113">
    <property type="entry name" value="PTrfase_EIIB_Cys"/>
</dbReference>
<feature type="transmembrane region" description="Helical" evidence="12">
    <location>
        <begin position="381"/>
        <end position="400"/>
    </location>
</feature>
<dbReference type="RefSeq" id="WP_084983487.1">
    <property type="nucleotide sequence ID" value="NZ_CBCSCF010000010.1"/>
</dbReference>
<feature type="transmembrane region" description="Helical" evidence="12">
    <location>
        <begin position="145"/>
        <end position="167"/>
    </location>
</feature>
<dbReference type="PROSITE" id="PS51093">
    <property type="entry name" value="PTS_EIIA_TYPE_1"/>
    <property type="match status" value="1"/>
</dbReference>
<dbReference type="Proteomes" id="UP000192722">
    <property type="component" value="Unassembled WGS sequence"/>
</dbReference>
<reference evidence="16" key="4">
    <citation type="submission" date="2022-09" db="EMBL/GenBank/DDBJ databases">
        <title>Rouxiella aceris sp. nov., isolated from tree sap and emended description of the genus Rhouxiella.</title>
        <authorList>
            <person name="Kim I.S."/>
        </authorList>
    </citation>
    <scope>NUCLEOTIDE SEQUENCE</scope>
    <source>
        <strain evidence="16">SAP-2</strain>
    </source>
</reference>
<feature type="domain" description="PTS EIIC type-1" evidence="15">
    <location>
        <begin position="105"/>
        <end position="458"/>
    </location>
</feature>
<feature type="transmembrane region" description="Helical" evidence="12">
    <location>
        <begin position="420"/>
        <end position="442"/>
    </location>
</feature>
<dbReference type="PROSITE" id="PS51098">
    <property type="entry name" value="PTS_EIIB_TYPE_1"/>
    <property type="match status" value="1"/>
</dbReference>
<dbReference type="Pfam" id="PF00358">
    <property type="entry name" value="PTS_EIIA_1"/>
    <property type="match status" value="1"/>
</dbReference>
<evidence type="ECO:0000256" key="11">
    <source>
        <dbReference type="PROSITE-ProRule" id="PRU00421"/>
    </source>
</evidence>
<feature type="transmembrane region" description="Helical" evidence="12">
    <location>
        <begin position="110"/>
        <end position="133"/>
    </location>
</feature>
<dbReference type="PROSITE" id="PS01035">
    <property type="entry name" value="PTS_EIIB_TYPE_1_CYS"/>
    <property type="match status" value="1"/>
</dbReference>
<dbReference type="GO" id="GO:0016301">
    <property type="term" value="F:kinase activity"/>
    <property type="evidence" value="ECO:0007669"/>
    <property type="project" value="UniProtKB-KW"/>
</dbReference>
<dbReference type="SUPFAM" id="SSF55604">
    <property type="entry name" value="Glucose permease domain IIB"/>
    <property type="match status" value="1"/>
</dbReference>
<dbReference type="GO" id="GO:0005886">
    <property type="term" value="C:plasma membrane"/>
    <property type="evidence" value="ECO:0007669"/>
    <property type="project" value="UniProtKB-SubCell"/>
</dbReference>
<feature type="transmembrane region" description="Helical" evidence="12">
    <location>
        <begin position="244"/>
        <end position="265"/>
    </location>
</feature>
<dbReference type="EMBL" id="JADMKS010000003">
    <property type="protein sequence ID" value="MBF6636550.1"/>
    <property type="molecule type" value="Genomic_DNA"/>
</dbReference>
<reference evidence="17 18" key="2">
    <citation type="journal article" date="2017" name="Int. J. Syst. Evol. Microbiol.">
        <title>Rouxiella badensis sp. nov. and Rouxiella silvae sp. nov. isolated from peat bog soil in Germany and emendation of the genus description.</title>
        <authorList>
            <person name="Le Fleche-Mateos A."/>
            <person name="Kugler J.H."/>
            <person name="Hansen S.H."/>
            <person name="Syldatk C."/>
            <person name="Hausmann R."/>
            <person name="Lomprez F."/>
            <person name="Vandenbogaert M."/>
            <person name="Manuguerra J.C."/>
            <person name="Grimont P.A."/>
        </authorList>
    </citation>
    <scope>NUCLEOTIDE SEQUENCE [LARGE SCALE GENOMIC DNA]</scope>
    <source>
        <strain evidence="17 18">213</strain>
    </source>
</reference>
<dbReference type="FunFam" id="2.70.70.10:FF:000001">
    <property type="entry name" value="PTS system glucose-specific IIA component"/>
    <property type="match status" value="1"/>
</dbReference>
<dbReference type="Gene3D" id="2.70.70.10">
    <property type="entry name" value="Glucose Permease (Domain IIA)"/>
    <property type="match status" value="1"/>
</dbReference>
<dbReference type="PROSITE" id="PS00371">
    <property type="entry name" value="PTS_EIIA_TYPE_1_HIS"/>
    <property type="match status" value="1"/>
</dbReference>
<dbReference type="InterPro" id="IPR011297">
    <property type="entry name" value="PTS_IIABC_b_glu"/>
</dbReference>
<dbReference type="GO" id="GO:0009401">
    <property type="term" value="P:phosphoenolpyruvate-dependent sugar phosphotransferase system"/>
    <property type="evidence" value="ECO:0007669"/>
    <property type="project" value="UniProtKB-KW"/>
</dbReference>
<feature type="active site" description="Phosphocysteine intermediate; for EIIB activity" evidence="11">
    <location>
        <position position="26"/>
    </location>
</feature>
<keyword evidence="6" id="KW-0598">Phosphotransferase system</keyword>
<gene>
    <name evidence="17" type="ORF">BS639_14885</name>
    <name evidence="16" type="ORF">ITX54_07775</name>
</gene>
<keyword evidence="7 12" id="KW-0812">Transmembrane</keyword>
<comment type="subcellular location">
    <subcellularLocation>
        <location evidence="1">Cell membrane</location>
        <topology evidence="1">Multi-pass membrane protein</topology>
    </subcellularLocation>
</comment>
<dbReference type="FunFam" id="3.30.1360.60:FF:000001">
    <property type="entry name" value="PTS system glucose-specific IIBC component PtsG"/>
    <property type="match status" value="1"/>
</dbReference>
<keyword evidence="8" id="KW-0418">Kinase</keyword>
<dbReference type="AlphaFoldDB" id="A0AA40X0X8"/>
<evidence type="ECO:0000256" key="4">
    <source>
        <dbReference type="ARBA" id="ARBA00022597"/>
    </source>
</evidence>
<dbReference type="CDD" id="cd00212">
    <property type="entry name" value="PTS_IIB_glc"/>
    <property type="match status" value="1"/>
</dbReference>
<protein>
    <submittedName>
        <fullName evidence="17">PTS beta-glucoside transporter subunit IIABC</fullName>
    </submittedName>
    <submittedName>
        <fullName evidence="16">PTS glucose transporter subunit IIA</fullName>
    </submittedName>
</protein>